<evidence type="ECO:0000256" key="1">
    <source>
        <dbReference type="ARBA" id="ARBA00022491"/>
    </source>
</evidence>
<dbReference type="CDD" id="cd01392">
    <property type="entry name" value="HTH_LacI"/>
    <property type="match status" value="1"/>
</dbReference>
<dbReference type="Gene3D" id="1.10.260.40">
    <property type="entry name" value="lambda repressor-like DNA-binding domains"/>
    <property type="match status" value="1"/>
</dbReference>
<evidence type="ECO:0000313" key="6">
    <source>
        <dbReference type="EMBL" id="SFB77458.1"/>
    </source>
</evidence>
<feature type="domain" description="HTH lacI-type" evidence="5">
    <location>
        <begin position="14"/>
        <end position="71"/>
    </location>
</feature>
<dbReference type="GO" id="GO:0000976">
    <property type="term" value="F:transcription cis-regulatory region binding"/>
    <property type="evidence" value="ECO:0007669"/>
    <property type="project" value="TreeGrafter"/>
</dbReference>
<dbReference type="EMBL" id="FOLG01000001">
    <property type="protein sequence ID" value="SFB77458.1"/>
    <property type="molecule type" value="Genomic_DNA"/>
</dbReference>
<dbReference type="AlphaFoldDB" id="A0A1I1DWR1"/>
<dbReference type="Pfam" id="PF00356">
    <property type="entry name" value="LacI"/>
    <property type="match status" value="1"/>
</dbReference>
<accession>A0A1I1DWR1</accession>
<dbReference type="InterPro" id="IPR025997">
    <property type="entry name" value="SBP_2_dom"/>
</dbReference>
<evidence type="ECO:0000313" key="7">
    <source>
        <dbReference type="Proteomes" id="UP000198728"/>
    </source>
</evidence>
<dbReference type="RefSeq" id="WP_177208216.1">
    <property type="nucleotide sequence ID" value="NZ_FOLG01000001.1"/>
</dbReference>
<evidence type="ECO:0000256" key="3">
    <source>
        <dbReference type="ARBA" id="ARBA00023125"/>
    </source>
</evidence>
<dbReference type="InterPro" id="IPR010982">
    <property type="entry name" value="Lambda_DNA-bd_dom_sf"/>
</dbReference>
<dbReference type="Gene3D" id="3.40.50.2300">
    <property type="match status" value="2"/>
</dbReference>
<evidence type="ECO:0000256" key="2">
    <source>
        <dbReference type="ARBA" id="ARBA00023015"/>
    </source>
</evidence>
<dbReference type="InterPro" id="IPR000843">
    <property type="entry name" value="HTH_LacI"/>
</dbReference>
<reference evidence="6 7" key="1">
    <citation type="submission" date="2016-10" db="EMBL/GenBank/DDBJ databases">
        <authorList>
            <person name="de Groot N.N."/>
        </authorList>
    </citation>
    <scope>NUCLEOTIDE SEQUENCE [LARGE SCALE GENOMIC DNA]</scope>
    <source>
        <strain evidence="6 7">DSM 19548</strain>
    </source>
</reference>
<name>A0A1I1DWR1_9RHOB</name>
<sequence length="347" mass="37570">MAKRKTTATGPRPASIRGIAQLTGFSNTTVSLVLNGRASDYNITDETRDLILAKAKELNYQPNIHARNLRSGRSDILGLMVPTLRNPFFGELAEAFEAHARAERKLALIHVTRYDREEEISATRYFQSQNADCVFVANPMGLAEIAALGDSSGALQIFIDAEADGCNTVGTDNFGAARELTQAIIGSMASEGRQGRIYFFGGMADHQVTRLRLDGFRAALAAAGIEFAEDQVIWSPFEAGASYGIIARHFDGVSDNGGMFVNSIPPMEGLIRYIPENFETCRTVHYGVFDSSPYMRLLTNLKIVSIKQDPRAIMEAAFALFMAGTPADQGAAISVPHQLIPAATIGG</sequence>
<evidence type="ECO:0000259" key="5">
    <source>
        <dbReference type="PROSITE" id="PS50932"/>
    </source>
</evidence>
<dbReference type="STRING" id="441112.SAMN04488094_101434"/>
<dbReference type="InterPro" id="IPR028082">
    <property type="entry name" value="Peripla_BP_I"/>
</dbReference>
<proteinExistence type="predicted"/>
<dbReference type="GO" id="GO:0003700">
    <property type="term" value="F:DNA-binding transcription factor activity"/>
    <property type="evidence" value="ECO:0007669"/>
    <property type="project" value="TreeGrafter"/>
</dbReference>
<dbReference type="SUPFAM" id="SSF47413">
    <property type="entry name" value="lambda repressor-like DNA-binding domains"/>
    <property type="match status" value="1"/>
</dbReference>
<organism evidence="6 7">
    <name type="scientific">Tropicimonas isoalkanivorans</name>
    <dbReference type="NCBI Taxonomy" id="441112"/>
    <lineage>
        <taxon>Bacteria</taxon>
        <taxon>Pseudomonadati</taxon>
        <taxon>Pseudomonadota</taxon>
        <taxon>Alphaproteobacteria</taxon>
        <taxon>Rhodobacterales</taxon>
        <taxon>Roseobacteraceae</taxon>
        <taxon>Tropicimonas</taxon>
    </lineage>
</organism>
<keyword evidence="1" id="KW-0678">Repressor</keyword>
<dbReference type="SMART" id="SM00354">
    <property type="entry name" value="HTH_LACI"/>
    <property type="match status" value="1"/>
</dbReference>
<evidence type="ECO:0000256" key="4">
    <source>
        <dbReference type="ARBA" id="ARBA00023163"/>
    </source>
</evidence>
<keyword evidence="3" id="KW-0238">DNA-binding</keyword>
<dbReference type="Proteomes" id="UP000198728">
    <property type="component" value="Unassembled WGS sequence"/>
</dbReference>
<keyword evidence="7" id="KW-1185">Reference proteome</keyword>
<gene>
    <name evidence="6" type="ORF">SAMN04488094_101434</name>
</gene>
<protein>
    <submittedName>
        <fullName evidence="6">Transcriptional regulator, LacI family</fullName>
    </submittedName>
</protein>
<keyword evidence="4" id="KW-0804">Transcription</keyword>
<dbReference type="PANTHER" id="PTHR30146">
    <property type="entry name" value="LACI-RELATED TRANSCRIPTIONAL REPRESSOR"/>
    <property type="match status" value="1"/>
</dbReference>
<dbReference type="PANTHER" id="PTHR30146:SF148">
    <property type="entry name" value="HTH-TYPE TRANSCRIPTIONAL REPRESSOR PURR-RELATED"/>
    <property type="match status" value="1"/>
</dbReference>
<dbReference type="SUPFAM" id="SSF53822">
    <property type="entry name" value="Periplasmic binding protein-like I"/>
    <property type="match status" value="1"/>
</dbReference>
<dbReference type="PROSITE" id="PS50932">
    <property type="entry name" value="HTH_LACI_2"/>
    <property type="match status" value="1"/>
</dbReference>
<dbReference type="Pfam" id="PF13407">
    <property type="entry name" value="Peripla_BP_4"/>
    <property type="match status" value="1"/>
</dbReference>
<keyword evidence="2" id="KW-0805">Transcription regulation</keyword>